<keyword evidence="1" id="KW-0472">Membrane</keyword>
<evidence type="ECO:0000313" key="2">
    <source>
        <dbReference type="EMBL" id="MBF5053385.1"/>
    </source>
</evidence>
<sequence>MFWRSLRFWAKAGAALRLRAAATADAMIAFFMVLSSLIRSFQMRGGTLCLLGLPRLMGTIMLIGYDIVNL</sequence>
<feature type="transmembrane region" description="Helical" evidence="1">
    <location>
        <begin position="20"/>
        <end position="38"/>
    </location>
</feature>
<keyword evidence="3" id="KW-1185">Reference proteome</keyword>
<dbReference type="EMBL" id="ARXR01000015">
    <property type="protein sequence ID" value="MBF5053385.1"/>
    <property type="molecule type" value="Genomic_DNA"/>
</dbReference>
<gene>
    <name evidence="2" type="ORF">ISO4_01987</name>
</gene>
<name>A0ABS0AH51_9GAMM</name>
<accession>A0ABS0AH51</accession>
<evidence type="ECO:0000313" key="3">
    <source>
        <dbReference type="Proteomes" id="UP000644441"/>
    </source>
</evidence>
<keyword evidence="1" id="KW-1133">Transmembrane helix</keyword>
<proteinExistence type="predicted"/>
<feature type="transmembrane region" description="Helical" evidence="1">
    <location>
        <begin position="45"/>
        <end position="65"/>
    </location>
</feature>
<organism evidence="2 3">
    <name type="scientific">Alloalcanivorax venustensis ISO4</name>
    <dbReference type="NCBI Taxonomy" id="1177184"/>
    <lineage>
        <taxon>Bacteria</taxon>
        <taxon>Pseudomonadati</taxon>
        <taxon>Pseudomonadota</taxon>
        <taxon>Gammaproteobacteria</taxon>
        <taxon>Oceanospirillales</taxon>
        <taxon>Alcanivoracaceae</taxon>
        <taxon>Alloalcanivorax</taxon>
    </lineage>
</organism>
<protein>
    <submittedName>
        <fullName evidence="2">Uncharacterized protein</fullName>
    </submittedName>
</protein>
<dbReference type="Proteomes" id="UP000644441">
    <property type="component" value="Unassembled WGS sequence"/>
</dbReference>
<comment type="caution">
    <text evidence="2">The sequence shown here is derived from an EMBL/GenBank/DDBJ whole genome shotgun (WGS) entry which is preliminary data.</text>
</comment>
<reference evidence="2 3" key="1">
    <citation type="submission" date="2012-09" db="EMBL/GenBank/DDBJ databases">
        <title>Genome Sequence of alkane-degrading Bacterium Alcanivorax venustensis ISO4.</title>
        <authorList>
            <person name="Lai Q."/>
            <person name="Shao Z."/>
        </authorList>
    </citation>
    <scope>NUCLEOTIDE SEQUENCE [LARGE SCALE GENOMIC DNA]</scope>
    <source>
        <strain evidence="2 3">ISO4</strain>
    </source>
</reference>
<evidence type="ECO:0000256" key="1">
    <source>
        <dbReference type="SAM" id="Phobius"/>
    </source>
</evidence>
<keyword evidence="1" id="KW-0812">Transmembrane</keyword>